<dbReference type="EMBL" id="FOQY01000002">
    <property type="protein sequence ID" value="SFI28987.1"/>
    <property type="molecule type" value="Genomic_DNA"/>
</dbReference>
<dbReference type="GeneID" id="96303932"/>
<protein>
    <submittedName>
        <fullName evidence="1">Uncharacterized protein</fullName>
    </submittedName>
</protein>
<keyword evidence="2" id="KW-1185">Reference proteome</keyword>
<gene>
    <name evidence="1" type="ORF">SAMN05216275_102295</name>
</gene>
<dbReference type="AlphaFoldDB" id="A0A1I3H090"/>
<evidence type="ECO:0000313" key="1">
    <source>
        <dbReference type="EMBL" id="SFI28987.1"/>
    </source>
</evidence>
<name>A0A1I3H090_9ACTN</name>
<sequence>MVETKSAAGMEAMRETGRAPAAVRGHAAAGVGLITACVPGGGLRRPERPVRAPSGRA</sequence>
<dbReference type="RefSeq" id="WP_143120791.1">
    <property type="nucleotide sequence ID" value="NZ_FOQY01000002.1"/>
</dbReference>
<proteinExistence type="predicted"/>
<organism evidence="1 2">
    <name type="scientific">Streptosporangium canum</name>
    <dbReference type="NCBI Taxonomy" id="324952"/>
    <lineage>
        <taxon>Bacteria</taxon>
        <taxon>Bacillati</taxon>
        <taxon>Actinomycetota</taxon>
        <taxon>Actinomycetes</taxon>
        <taxon>Streptosporangiales</taxon>
        <taxon>Streptosporangiaceae</taxon>
        <taxon>Streptosporangium</taxon>
    </lineage>
</organism>
<evidence type="ECO:0000313" key="2">
    <source>
        <dbReference type="Proteomes" id="UP000199111"/>
    </source>
</evidence>
<reference evidence="2" key="1">
    <citation type="submission" date="2016-10" db="EMBL/GenBank/DDBJ databases">
        <authorList>
            <person name="Varghese N."/>
            <person name="Submissions S."/>
        </authorList>
    </citation>
    <scope>NUCLEOTIDE SEQUENCE [LARGE SCALE GENOMIC DNA]</scope>
    <source>
        <strain evidence="2">CGMCC 4.2126</strain>
    </source>
</reference>
<dbReference type="Proteomes" id="UP000199111">
    <property type="component" value="Unassembled WGS sequence"/>
</dbReference>
<accession>A0A1I3H090</accession>